<sequence length="425" mass="46825">MKRIGGDLGMMDLHDLLIWGAAQGKTGSLKIWDDKIVKTFYLQEGKIVFLTSNKEGERIGEFLARVGCLELNLIKHAIQESQRLGVPFTRYLLDQKLMPRQNLLNVVGRLVVTALADALGWGGGSFEFSDALPPTIINGPIMLEAADLMERAVALREKAAAQTGDRDAELLRQIAQRMAAGDIDIPPIPDTLVRLKQCMGEEGPSVHEMLKIIMGDQILTSKILKAANSTYYGLPAPVTSLQHAIVYMGFKTMVNIVTAYALNKIFVKNTEEMRAILRHSLMCAYLAKKIGAAVGMDEEEAFVCGLLHDIGKTALLNLLADYELTREERDKVIRKYHPQAGSLLAIKWNFPELVRNAVRFHHEPAAAPADQAAAEIVWLADALLNAPDKAEQLMGKLAFLPVARLDLKGLLADLETIEEAARAII</sequence>
<dbReference type="NCBIfam" id="TIGR00277">
    <property type="entry name" value="HDIG"/>
    <property type="match status" value="1"/>
</dbReference>
<dbReference type="PROSITE" id="PS51831">
    <property type="entry name" value="HD"/>
    <property type="match status" value="1"/>
</dbReference>
<evidence type="ECO:0000313" key="4">
    <source>
        <dbReference type="Proteomes" id="UP001319827"/>
    </source>
</evidence>
<dbReference type="InterPro" id="IPR025497">
    <property type="entry name" value="PatA-like_N"/>
</dbReference>
<dbReference type="PANTHER" id="PTHR33525:SF3">
    <property type="entry name" value="RIBONUCLEASE Y"/>
    <property type="match status" value="1"/>
</dbReference>
<dbReference type="InterPro" id="IPR006675">
    <property type="entry name" value="HDIG_dom"/>
</dbReference>
<reference evidence="3 4" key="1">
    <citation type="journal article" date="2016" name="C (Basel)">
        <title>Selective Growth of and Electricity Production by Marine Exoelectrogenic Bacteria in Self-Aggregated Hydrogel of Microbially Reduced Graphene Oxide.</title>
        <authorList>
            <person name="Yoshida N."/>
            <person name="Goto Y."/>
            <person name="Miyata Y."/>
        </authorList>
    </citation>
    <scope>NUCLEOTIDE SEQUENCE [LARGE SCALE GENOMIC DNA]</scope>
    <source>
        <strain evidence="3 4">NIT-T3</strain>
    </source>
</reference>
<evidence type="ECO:0000259" key="1">
    <source>
        <dbReference type="PROSITE" id="PS51831"/>
    </source>
</evidence>
<organism evidence="3 4">
    <name type="scientific">Desulfuromonas versatilis</name>
    <dbReference type="NCBI Taxonomy" id="2802975"/>
    <lineage>
        <taxon>Bacteria</taxon>
        <taxon>Pseudomonadati</taxon>
        <taxon>Thermodesulfobacteriota</taxon>
        <taxon>Desulfuromonadia</taxon>
        <taxon>Desulfuromonadales</taxon>
        <taxon>Desulfuromonadaceae</taxon>
        <taxon>Desulfuromonas</taxon>
    </lineage>
</organism>
<dbReference type="Proteomes" id="UP001319827">
    <property type="component" value="Chromosome"/>
</dbReference>
<dbReference type="CDD" id="cd00077">
    <property type="entry name" value="HDc"/>
    <property type="match status" value="1"/>
</dbReference>
<dbReference type="RefSeq" id="WP_221250209.1">
    <property type="nucleotide sequence ID" value="NZ_AP024355.1"/>
</dbReference>
<feature type="domain" description="HDOD" evidence="2">
    <location>
        <begin position="185"/>
        <end position="364"/>
    </location>
</feature>
<protein>
    <recommendedName>
        <fullName evidence="5">Metal dependent phosphohydrolase</fullName>
    </recommendedName>
</protein>
<dbReference type="Pfam" id="PF08668">
    <property type="entry name" value="HDOD"/>
    <property type="match status" value="1"/>
</dbReference>
<feature type="domain" description="HD" evidence="1">
    <location>
        <begin position="276"/>
        <end position="386"/>
    </location>
</feature>
<name>A0ABM8HXT1_9BACT</name>
<dbReference type="InterPro" id="IPR013976">
    <property type="entry name" value="HDOD"/>
</dbReference>
<dbReference type="Gene3D" id="1.10.3210.10">
    <property type="entry name" value="Hypothetical protein af1432"/>
    <property type="match status" value="1"/>
</dbReference>
<dbReference type="InterPro" id="IPR003607">
    <property type="entry name" value="HD/PDEase_dom"/>
</dbReference>
<evidence type="ECO:0000313" key="3">
    <source>
        <dbReference type="EMBL" id="BCR06833.1"/>
    </source>
</evidence>
<dbReference type="SUPFAM" id="SSF109604">
    <property type="entry name" value="HD-domain/PDEase-like"/>
    <property type="match status" value="1"/>
</dbReference>
<dbReference type="InterPro" id="IPR052340">
    <property type="entry name" value="RNase_Y/CdgJ"/>
</dbReference>
<evidence type="ECO:0000259" key="2">
    <source>
        <dbReference type="PROSITE" id="PS51833"/>
    </source>
</evidence>
<dbReference type="PROSITE" id="PS51833">
    <property type="entry name" value="HDOD"/>
    <property type="match status" value="1"/>
</dbReference>
<dbReference type="EMBL" id="AP024355">
    <property type="protein sequence ID" value="BCR06833.1"/>
    <property type="molecule type" value="Genomic_DNA"/>
</dbReference>
<evidence type="ECO:0008006" key="5">
    <source>
        <dbReference type="Google" id="ProtNLM"/>
    </source>
</evidence>
<dbReference type="PANTHER" id="PTHR33525">
    <property type="match status" value="1"/>
</dbReference>
<reference evidence="3 4" key="2">
    <citation type="journal article" date="2021" name="Int. J. Syst. Evol. Microbiol.">
        <title>Isolation and Polyphasic Characterization of Desulfuromonas versatilis sp. Nov., an Electrogenic Bacteria Capable of Versatile Metabolism Isolated from a Graphene Oxide-Reducing Enrichment Culture.</title>
        <authorList>
            <person name="Xie L."/>
            <person name="Yoshida N."/>
            <person name="Ishii S."/>
            <person name="Meng L."/>
        </authorList>
    </citation>
    <scope>NUCLEOTIDE SEQUENCE [LARGE SCALE GENOMIC DNA]</scope>
    <source>
        <strain evidence="3 4">NIT-T3</strain>
    </source>
</reference>
<dbReference type="Pfam" id="PF14332">
    <property type="entry name" value="DUF4388"/>
    <property type="match status" value="1"/>
</dbReference>
<proteinExistence type="predicted"/>
<dbReference type="InterPro" id="IPR006674">
    <property type="entry name" value="HD_domain"/>
</dbReference>
<accession>A0ABM8HXT1</accession>
<gene>
    <name evidence="3" type="ORF">DESUT3_39020</name>
</gene>
<keyword evidence="4" id="KW-1185">Reference proteome</keyword>